<dbReference type="CDD" id="cd24155">
    <property type="entry name" value="NUDIX_ADPRase"/>
    <property type="match status" value="1"/>
</dbReference>
<dbReference type="Gene3D" id="3.90.79.10">
    <property type="entry name" value="Nucleoside Triphosphate Pyrophosphohydrolase"/>
    <property type="match status" value="1"/>
</dbReference>
<evidence type="ECO:0000256" key="10">
    <source>
        <dbReference type="ARBA" id="ARBA00030308"/>
    </source>
</evidence>
<comment type="caution">
    <text evidence="16">The sequence shown here is derived from an EMBL/GenBank/DDBJ whole genome shotgun (WGS) entry which is preliminary data.</text>
</comment>
<dbReference type="Proteomes" id="UP000273643">
    <property type="component" value="Unassembled WGS sequence"/>
</dbReference>
<evidence type="ECO:0000256" key="2">
    <source>
        <dbReference type="ARBA" id="ARBA00007482"/>
    </source>
</evidence>
<dbReference type="GO" id="GO:0047631">
    <property type="term" value="F:ADP-ribose diphosphatase activity"/>
    <property type="evidence" value="ECO:0007669"/>
    <property type="project" value="UniProtKB-EC"/>
</dbReference>
<dbReference type="EMBL" id="RJUK01000001">
    <property type="protein sequence ID" value="ROQ21282.1"/>
    <property type="molecule type" value="Genomic_DNA"/>
</dbReference>
<sequence length="205" mass="23028">MTHWQKPPFTRDDVQITQRETLYKDFFRVDKVTLKHRLFQGGWTGELSRELFLRGPAVGVLLYDPKHDTVGLIEQFRAGALAEPGGPWCMEIVAGMIEDGETCEDVARRESIEEAGVEPYHMEYIANYLPSPGGSDEKMHILCGLADLSQAGGIHGLDEEHEDIKVHVLAASEVFAHLYDGRFNSAAVLLCLQWLQLNHARLKQG</sequence>
<dbReference type="InterPro" id="IPR015797">
    <property type="entry name" value="NUDIX_hydrolase-like_dom_sf"/>
</dbReference>
<evidence type="ECO:0000256" key="11">
    <source>
        <dbReference type="ARBA" id="ARBA00033056"/>
    </source>
</evidence>
<evidence type="ECO:0000256" key="4">
    <source>
        <dbReference type="ARBA" id="ARBA00013297"/>
    </source>
</evidence>
<dbReference type="AlphaFoldDB" id="A0A3N1NR23"/>
<evidence type="ECO:0000313" key="17">
    <source>
        <dbReference type="Proteomes" id="UP000273643"/>
    </source>
</evidence>
<feature type="binding site" evidence="13">
    <location>
        <position position="162"/>
    </location>
    <ligand>
        <name>Mg(2+)</name>
        <dbReference type="ChEBI" id="CHEBI:18420"/>
        <label>1</label>
    </ligand>
</feature>
<feature type="domain" description="Nudix hydrolase" evidence="15">
    <location>
        <begin position="53"/>
        <end position="196"/>
    </location>
</feature>
<comment type="function">
    <text evidence="8">Acts on ADP-mannose and ADP-glucose as well as ADP-ribose. Prevents glycogen biosynthesis. The reaction catalyzed by this enzyme is a limiting step of the gluconeogenic process.</text>
</comment>
<organism evidence="16 17">
    <name type="scientific">Marinimicrobium koreense</name>
    <dbReference type="NCBI Taxonomy" id="306545"/>
    <lineage>
        <taxon>Bacteria</taxon>
        <taxon>Pseudomonadati</taxon>
        <taxon>Pseudomonadota</taxon>
        <taxon>Gammaproteobacteria</taxon>
        <taxon>Cellvibrionales</taxon>
        <taxon>Cellvibrionaceae</taxon>
        <taxon>Marinimicrobium</taxon>
    </lineage>
</organism>
<dbReference type="RefSeq" id="WP_123638297.1">
    <property type="nucleotide sequence ID" value="NZ_RJUK01000001.1"/>
</dbReference>
<comment type="catalytic activity">
    <reaction evidence="12">
        <text>ADP-D-ribose + H2O = D-ribose 5-phosphate + AMP + 2 H(+)</text>
        <dbReference type="Rhea" id="RHEA:10412"/>
        <dbReference type="ChEBI" id="CHEBI:15377"/>
        <dbReference type="ChEBI" id="CHEBI:15378"/>
        <dbReference type="ChEBI" id="CHEBI:57967"/>
        <dbReference type="ChEBI" id="CHEBI:78346"/>
        <dbReference type="ChEBI" id="CHEBI:456215"/>
        <dbReference type="EC" id="3.6.1.13"/>
    </reaction>
</comment>
<dbReference type="PANTHER" id="PTHR11839:SF5">
    <property type="entry name" value="ADP-RIBOSE PYROPHOSPHATASE"/>
    <property type="match status" value="1"/>
</dbReference>
<evidence type="ECO:0000256" key="7">
    <source>
        <dbReference type="ARBA" id="ARBA00022842"/>
    </source>
</evidence>
<name>A0A3N1NR23_9GAMM</name>
<evidence type="ECO:0000256" key="13">
    <source>
        <dbReference type="PIRSR" id="PIRSR604385-2"/>
    </source>
</evidence>
<evidence type="ECO:0000256" key="6">
    <source>
        <dbReference type="ARBA" id="ARBA00022801"/>
    </source>
</evidence>
<proteinExistence type="inferred from homology"/>
<keyword evidence="17" id="KW-1185">Reference proteome</keyword>
<feature type="binding site" evidence="13">
    <location>
        <position position="94"/>
    </location>
    <ligand>
        <name>Mg(2+)</name>
        <dbReference type="ChEBI" id="CHEBI:18420"/>
        <label>1</label>
    </ligand>
</feature>
<evidence type="ECO:0000256" key="8">
    <source>
        <dbReference type="ARBA" id="ARBA00025164"/>
    </source>
</evidence>
<evidence type="ECO:0000256" key="1">
    <source>
        <dbReference type="ARBA" id="ARBA00001946"/>
    </source>
</evidence>
<keyword evidence="6" id="KW-0378">Hydrolase</keyword>
<dbReference type="InterPro" id="IPR004385">
    <property type="entry name" value="NDP_pyrophosphatase"/>
</dbReference>
<evidence type="ECO:0000256" key="3">
    <source>
        <dbReference type="ARBA" id="ARBA00012453"/>
    </source>
</evidence>
<protein>
    <recommendedName>
        <fullName evidence="4">ADP-ribose pyrophosphatase</fullName>
        <ecNumber evidence="3">3.6.1.13</ecNumber>
    </recommendedName>
    <alternativeName>
        <fullName evidence="9">ADP-ribose diphosphatase</fullName>
    </alternativeName>
    <alternativeName>
        <fullName evidence="11">ADP-ribose phosphohydrolase</fullName>
    </alternativeName>
    <alternativeName>
        <fullName evidence="10">Adenosine diphosphoribose pyrophosphatase</fullName>
    </alternativeName>
</protein>
<evidence type="ECO:0000256" key="14">
    <source>
        <dbReference type="PIRSR" id="PIRSR604385-3"/>
    </source>
</evidence>
<evidence type="ECO:0000256" key="5">
    <source>
        <dbReference type="ARBA" id="ARBA00022723"/>
    </source>
</evidence>
<comment type="similarity">
    <text evidence="2">Belongs to the Nudix hydrolase family. NudF subfamily.</text>
</comment>
<gene>
    <name evidence="16" type="ORF">EDC38_1905</name>
</gene>
<dbReference type="GO" id="GO:0046872">
    <property type="term" value="F:metal ion binding"/>
    <property type="evidence" value="ECO:0007669"/>
    <property type="project" value="UniProtKB-KW"/>
</dbReference>
<dbReference type="EC" id="3.6.1.13" evidence="3"/>
<keyword evidence="5 13" id="KW-0479">Metal-binding</keyword>
<evidence type="ECO:0000256" key="12">
    <source>
        <dbReference type="ARBA" id="ARBA00049546"/>
    </source>
</evidence>
<dbReference type="OrthoDB" id="5292471at2"/>
<evidence type="ECO:0000259" key="15">
    <source>
        <dbReference type="PROSITE" id="PS51462"/>
    </source>
</evidence>
<dbReference type="PROSITE" id="PS00893">
    <property type="entry name" value="NUDIX_BOX"/>
    <property type="match status" value="1"/>
</dbReference>
<dbReference type="GO" id="GO:0019693">
    <property type="term" value="P:ribose phosphate metabolic process"/>
    <property type="evidence" value="ECO:0007669"/>
    <property type="project" value="TreeGrafter"/>
</dbReference>
<keyword evidence="7 13" id="KW-0460">Magnesium</keyword>
<dbReference type="PROSITE" id="PS51462">
    <property type="entry name" value="NUDIX"/>
    <property type="match status" value="1"/>
</dbReference>
<dbReference type="InterPro" id="IPR020084">
    <property type="entry name" value="NUDIX_hydrolase_CS"/>
</dbReference>
<feature type="binding site" evidence="13">
    <location>
        <position position="110"/>
    </location>
    <ligand>
        <name>Mg(2+)</name>
        <dbReference type="ChEBI" id="CHEBI:18420"/>
        <label>1</label>
    </ligand>
</feature>
<comment type="cofactor">
    <cofactor evidence="1 13">
        <name>Mg(2+)</name>
        <dbReference type="ChEBI" id="CHEBI:18420"/>
    </cofactor>
</comment>
<dbReference type="Pfam" id="PF00293">
    <property type="entry name" value="NUDIX"/>
    <property type="match status" value="1"/>
</dbReference>
<accession>A0A3N1NR23</accession>
<dbReference type="NCBIfam" id="TIGR00052">
    <property type="entry name" value="nudix-type nucleoside diphosphatase, YffH/AdpP family"/>
    <property type="match status" value="1"/>
</dbReference>
<dbReference type="PANTHER" id="PTHR11839">
    <property type="entry name" value="UDP/ADP-SUGAR PYROPHOSPHATASE"/>
    <property type="match status" value="1"/>
</dbReference>
<dbReference type="GO" id="GO:0006753">
    <property type="term" value="P:nucleoside phosphate metabolic process"/>
    <property type="evidence" value="ECO:0007669"/>
    <property type="project" value="TreeGrafter"/>
</dbReference>
<evidence type="ECO:0000256" key="9">
    <source>
        <dbReference type="ARBA" id="ARBA00030162"/>
    </source>
</evidence>
<feature type="short sequence motif" description="Nudix box" evidence="14">
    <location>
        <begin position="95"/>
        <end position="117"/>
    </location>
</feature>
<reference evidence="16 17" key="1">
    <citation type="submission" date="2018-11" db="EMBL/GenBank/DDBJ databases">
        <title>Genomic Encyclopedia of Type Strains, Phase IV (KMG-IV): sequencing the most valuable type-strain genomes for metagenomic binning, comparative biology and taxonomic classification.</title>
        <authorList>
            <person name="Goeker M."/>
        </authorList>
    </citation>
    <scope>NUCLEOTIDE SEQUENCE [LARGE SCALE GENOMIC DNA]</scope>
    <source>
        <strain evidence="16 17">DSM 16974</strain>
    </source>
</reference>
<dbReference type="GO" id="GO:0019144">
    <property type="term" value="F:ADP-sugar diphosphatase activity"/>
    <property type="evidence" value="ECO:0007669"/>
    <property type="project" value="TreeGrafter"/>
</dbReference>
<evidence type="ECO:0000313" key="16">
    <source>
        <dbReference type="EMBL" id="ROQ21282.1"/>
    </source>
</evidence>
<dbReference type="InterPro" id="IPR000086">
    <property type="entry name" value="NUDIX_hydrolase_dom"/>
</dbReference>
<feature type="binding site" evidence="13">
    <location>
        <position position="114"/>
    </location>
    <ligand>
        <name>Mg(2+)</name>
        <dbReference type="ChEBI" id="CHEBI:18420"/>
        <label>1</label>
    </ligand>
</feature>
<dbReference type="GO" id="GO:0005829">
    <property type="term" value="C:cytosol"/>
    <property type="evidence" value="ECO:0007669"/>
    <property type="project" value="TreeGrafter"/>
</dbReference>
<dbReference type="SUPFAM" id="SSF55811">
    <property type="entry name" value="Nudix"/>
    <property type="match status" value="1"/>
</dbReference>